<dbReference type="GO" id="GO:0005840">
    <property type="term" value="C:ribosome"/>
    <property type="evidence" value="ECO:0007669"/>
    <property type="project" value="UniProtKB-KW"/>
</dbReference>
<dbReference type="PANTHER" id="PTHR11758">
    <property type="entry name" value="40S RIBOSOMAL PROTEIN S15A"/>
    <property type="match status" value="1"/>
</dbReference>
<organism evidence="4 5">
    <name type="scientific">Olea europaea subsp. europaea</name>
    <dbReference type="NCBI Taxonomy" id="158383"/>
    <lineage>
        <taxon>Eukaryota</taxon>
        <taxon>Viridiplantae</taxon>
        <taxon>Streptophyta</taxon>
        <taxon>Embryophyta</taxon>
        <taxon>Tracheophyta</taxon>
        <taxon>Spermatophyta</taxon>
        <taxon>Magnoliopsida</taxon>
        <taxon>eudicotyledons</taxon>
        <taxon>Gunneridae</taxon>
        <taxon>Pentapetalae</taxon>
        <taxon>asterids</taxon>
        <taxon>lamiids</taxon>
        <taxon>Lamiales</taxon>
        <taxon>Oleaceae</taxon>
        <taxon>Oleeae</taxon>
        <taxon>Olea</taxon>
    </lineage>
</organism>
<dbReference type="GO" id="GO:1990904">
    <property type="term" value="C:ribonucleoprotein complex"/>
    <property type="evidence" value="ECO:0007669"/>
    <property type="project" value="UniProtKB-KW"/>
</dbReference>
<evidence type="ECO:0000313" key="5">
    <source>
        <dbReference type="Proteomes" id="UP000594638"/>
    </source>
</evidence>
<accession>A0A8S0VAP3</accession>
<proteinExistence type="inferred from homology"/>
<reference evidence="4 5" key="1">
    <citation type="submission" date="2019-12" db="EMBL/GenBank/DDBJ databases">
        <authorList>
            <person name="Alioto T."/>
            <person name="Alioto T."/>
            <person name="Gomez Garrido J."/>
        </authorList>
    </citation>
    <scope>NUCLEOTIDE SEQUENCE [LARGE SCALE GENOMIC DNA]</scope>
</reference>
<dbReference type="GO" id="GO:0003735">
    <property type="term" value="F:structural constituent of ribosome"/>
    <property type="evidence" value="ECO:0007669"/>
    <property type="project" value="InterPro"/>
</dbReference>
<dbReference type="AlphaFoldDB" id="A0A8S0VAP3"/>
<dbReference type="Proteomes" id="UP000594638">
    <property type="component" value="Unassembled WGS sequence"/>
</dbReference>
<evidence type="ECO:0000256" key="3">
    <source>
        <dbReference type="ARBA" id="ARBA00023274"/>
    </source>
</evidence>
<keyword evidence="2" id="KW-0689">Ribosomal protein</keyword>
<keyword evidence="5" id="KW-1185">Reference proteome</keyword>
<dbReference type="SUPFAM" id="SSF56047">
    <property type="entry name" value="Ribosomal protein S8"/>
    <property type="match status" value="1"/>
</dbReference>
<dbReference type="GO" id="GO:0006412">
    <property type="term" value="P:translation"/>
    <property type="evidence" value="ECO:0007669"/>
    <property type="project" value="InterPro"/>
</dbReference>
<dbReference type="OrthoDB" id="8775810at2759"/>
<dbReference type="Gene3D" id="3.30.1490.10">
    <property type="match status" value="1"/>
</dbReference>
<evidence type="ECO:0000256" key="1">
    <source>
        <dbReference type="ARBA" id="ARBA00006471"/>
    </source>
</evidence>
<dbReference type="EMBL" id="CACTIH010009387">
    <property type="protein sequence ID" value="CAA3030679.1"/>
    <property type="molecule type" value="Genomic_DNA"/>
</dbReference>
<gene>
    <name evidence="4" type="ORF">OLEA9_A075884</name>
</gene>
<sequence>GITRNLSQQRHIFIKEFECTWPPRKNVVACAGVCRSWREIMKEIVRNLEVSSKLTFPSSLKQDTSESLRTSIITDLEKMCLNKCEIIKPHFDIGIQEIEGWTASLLSSRQFGYILLITSTDVMDHDDVRRKNVGQKVQSLCTLVSNVSYSYLNLHGTLKN</sequence>
<dbReference type="InterPro" id="IPR035987">
    <property type="entry name" value="Ribosomal_uS8_sf"/>
</dbReference>
<evidence type="ECO:0000256" key="2">
    <source>
        <dbReference type="ARBA" id="ARBA00022980"/>
    </source>
</evidence>
<dbReference type="InterPro" id="IPR000630">
    <property type="entry name" value="Ribosomal_uS8"/>
</dbReference>
<protein>
    <submittedName>
        <fullName evidence="4">40S ribosomal S15a-1</fullName>
    </submittedName>
</protein>
<comment type="caution">
    <text evidence="4">The sequence shown here is derived from an EMBL/GenBank/DDBJ whole genome shotgun (WGS) entry which is preliminary data.</text>
</comment>
<feature type="non-terminal residue" evidence="4">
    <location>
        <position position="160"/>
    </location>
</feature>
<evidence type="ECO:0000313" key="4">
    <source>
        <dbReference type="EMBL" id="CAA3030679.1"/>
    </source>
</evidence>
<keyword evidence="3" id="KW-0687">Ribonucleoprotein</keyword>
<name>A0A8S0VAP3_OLEEU</name>
<comment type="similarity">
    <text evidence="1">Belongs to the universal ribosomal protein uS8 family.</text>
</comment>
<dbReference type="Gramene" id="OE9A075884T1">
    <property type="protein sequence ID" value="OE9A075884C1"/>
    <property type="gene ID" value="OE9A075884"/>
</dbReference>